<evidence type="ECO:0000256" key="1">
    <source>
        <dbReference type="ARBA" id="ARBA00004496"/>
    </source>
</evidence>
<dbReference type="GO" id="GO:0005737">
    <property type="term" value="C:cytoplasm"/>
    <property type="evidence" value="ECO:0007669"/>
    <property type="project" value="UniProtKB-SubCell"/>
</dbReference>
<dbReference type="GO" id="GO:0008270">
    <property type="term" value="F:zinc ion binding"/>
    <property type="evidence" value="ECO:0007669"/>
    <property type="project" value="UniProtKB-KW"/>
</dbReference>
<organism evidence="9 10">
    <name type="scientific">Striga asiatica</name>
    <name type="common">Asiatic witchweed</name>
    <name type="synonym">Buchnera asiatica</name>
    <dbReference type="NCBI Taxonomy" id="4170"/>
    <lineage>
        <taxon>Eukaryota</taxon>
        <taxon>Viridiplantae</taxon>
        <taxon>Streptophyta</taxon>
        <taxon>Embryophyta</taxon>
        <taxon>Tracheophyta</taxon>
        <taxon>Spermatophyta</taxon>
        <taxon>Magnoliopsida</taxon>
        <taxon>eudicotyledons</taxon>
        <taxon>Gunneridae</taxon>
        <taxon>Pentapetalae</taxon>
        <taxon>asterids</taxon>
        <taxon>lamiids</taxon>
        <taxon>Lamiales</taxon>
        <taxon>Orobanchaceae</taxon>
        <taxon>Buchnereae</taxon>
        <taxon>Striga</taxon>
    </lineage>
</organism>
<dbReference type="Pfam" id="PF04570">
    <property type="entry name" value="zf-FLZ"/>
    <property type="match status" value="1"/>
</dbReference>
<dbReference type="Proteomes" id="UP000325081">
    <property type="component" value="Unassembled WGS sequence"/>
</dbReference>
<keyword evidence="5" id="KW-0862">Zinc</keyword>
<keyword evidence="3" id="KW-0963">Cytoplasm</keyword>
<dbReference type="PROSITE" id="PS51795">
    <property type="entry name" value="ZF_FLZ"/>
    <property type="match status" value="1"/>
</dbReference>
<comment type="similarity">
    <text evidence="2">Belongs to the FLZ family.</text>
</comment>
<evidence type="ECO:0000256" key="3">
    <source>
        <dbReference type="ARBA" id="ARBA00022490"/>
    </source>
</evidence>
<evidence type="ECO:0000256" key="4">
    <source>
        <dbReference type="ARBA" id="ARBA00022723"/>
    </source>
</evidence>
<name>A0A5A7R4D8_STRAF</name>
<evidence type="ECO:0000256" key="6">
    <source>
        <dbReference type="PROSITE-ProRule" id="PRU01131"/>
    </source>
</evidence>
<dbReference type="PANTHER" id="PTHR33059:SF84">
    <property type="entry name" value="FCS-LIKE ZINC FINGER 15"/>
    <property type="match status" value="1"/>
</dbReference>
<proteinExistence type="inferred from homology"/>
<gene>
    <name evidence="9" type="ORF">STAS_29591</name>
</gene>
<feature type="zinc finger region" description="FLZ-type" evidence="6">
    <location>
        <begin position="60"/>
        <end position="104"/>
    </location>
</feature>
<keyword evidence="5" id="KW-0863">Zinc-finger</keyword>
<dbReference type="AlphaFoldDB" id="A0A5A7R4D8"/>
<keyword evidence="10" id="KW-1185">Reference proteome</keyword>
<sequence length="142" mass="15682">MVGLSVILENYRDLSEKRSPQVISKGISMIKPPSNPSSPTSPNGFFRRKQNVSDFSSAYGFLESCFLCRKKLLPGKDIYMYKGDTAFCSVECRYRQIFMDEEEANAKGSCTLEYNCSTPSSSSSSSSRAAGKGSRNRAHAFA</sequence>
<reference evidence="10" key="1">
    <citation type="journal article" date="2019" name="Curr. Biol.">
        <title>Genome Sequence of Striga asiatica Provides Insight into the Evolution of Plant Parasitism.</title>
        <authorList>
            <person name="Yoshida S."/>
            <person name="Kim S."/>
            <person name="Wafula E.K."/>
            <person name="Tanskanen J."/>
            <person name="Kim Y.M."/>
            <person name="Honaas L."/>
            <person name="Yang Z."/>
            <person name="Spallek T."/>
            <person name="Conn C.E."/>
            <person name="Ichihashi Y."/>
            <person name="Cheong K."/>
            <person name="Cui S."/>
            <person name="Der J.P."/>
            <person name="Gundlach H."/>
            <person name="Jiao Y."/>
            <person name="Hori C."/>
            <person name="Ishida J.K."/>
            <person name="Kasahara H."/>
            <person name="Kiba T."/>
            <person name="Kim M.S."/>
            <person name="Koo N."/>
            <person name="Laohavisit A."/>
            <person name="Lee Y.H."/>
            <person name="Lumba S."/>
            <person name="McCourt P."/>
            <person name="Mortimer J.C."/>
            <person name="Mutuku J.M."/>
            <person name="Nomura T."/>
            <person name="Sasaki-Sekimoto Y."/>
            <person name="Seto Y."/>
            <person name="Wang Y."/>
            <person name="Wakatake T."/>
            <person name="Sakakibara H."/>
            <person name="Demura T."/>
            <person name="Yamaguchi S."/>
            <person name="Yoneyama K."/>
            <person name="Manabe R.I."/>
            <person name="Nelson D.C."/>
            <person name="Schulman A.H."/>
            <person name="Timko M.P."/>
            <person name="dePamphilis C.W."/>
            <person name="Choi D."/>
            <person name="Shirasu K."/>
        </authorList>
    </citation>
    <scope>NUCLEOTIDE SEQUENCE [LARGE SCALE GENOMIC DNA]</scope>
    <source>
        <strain evidence="10">cv. UVA1</strain>
    </source>
</reference>
<dbReference type="PANTHER" id="PTHR33059">
    <property type="entry name" value="FCS-LIKE ZINC FINGER 5"/>
    <property type="match status" value="1"/>
</dbReference>
<comment type="subcellular location">
    <subcellularLocation>
        <location evidence="1">Cytoplasm</location>
    </subcellularLocation>
</comment>
<evidence type="ECO:0000259" key="8">
    <source>
        <dbReference type="PROSITE" id="PS51795"/>
    </source>
</evidence>
<evidence type="ECO:0000256" key="7">
    <source>
        <dbReference type="SAM" id="MobiDB-lite"/>
    </source>
</evidence>
<evidence type="ECO:0000313" key="9">
    <source>
        <dbReference type="EMBL" id="GER52170.1"/>
    </source>
</evidence>
<feature type="region of interest" description="Disordered" evidence="7">
    <location>
        <begin position="118"/>
        <end position="142"/>
    </location>
</feature>
<evidence type="ECO:0000313" key="10">
    <source>
        <dbReference type="Proteomes" id="UP000325081"/>
    </source>
</evidence>
<keyword evidence="4" id="KW-0479">Metal-binding</keyword>
<evidence type="ECO:0000256" key="5">
    <source>
        <dbReference type="ARBA" id="ARBA00022771"/>
    </source>
</evidence>
<accession>A0A5A7R4D8</accession>
<protein>
    <recommendedName>
        <fullName evidence="8">FLZ-type domain-containing protein</fullName>
    </recommendedName>
</protein>
<comment type="caution">
    <text evidence="9">The sequence shown here is derived from an EMBL/GenBank/DDBJ whole genome shotgun (WGS) entry which is preliminary data.</text>
</comment>
<dbReference type="OrthoDB" id="1926521at2759"/>
<feature type="domain" description="FLZ-type" evidence="8">
    <location>
        <begin position="60"/>
        <end position="104"/>
    </location>
</feature>
<evidence type="ECO:0000256" key="2">
    <source>
        <dbReference type="ARBA" id="ARBA00009374"/>
    </source>
</evidence>
<dbReference type="InterPro" id="IPR007650">
    <property type="entry name" value="Zf-FLZ_dom"/>
</dbReference>
<dbReference type="EMBL" id="BKCP01010181">
    <property type="protein sequence ID" value="GER52170.1"/>
    <property type="molecule type" value="Genomic_DNA"/>
</dbReference>